<dbReference type="InterPro" id="IPR016134">
    <property type="entry name" value="Dockerin_dom"/>
</dbReference>
<feature type="domain" description="Dockerin" evidence="1">
    <location>
        <begin position="20"/>
        <end position="96"/>
    </location>
</feature>
<evidence type="ECO:0000259" key="1">
    <source>
        <dbReference type="PROSITE" id="PS51766"/>
    </source>
</evidence>
<dbReference type="Proteomes" id="UP001156193">
    <property type="component" value="Segment"/>
</dbReference>
<sequence>MAVSASPTDTFTYSNFSHSRYYGSGDANNDGVVNQIDIDICRKIAKSPNNKTAYYFTEDPNATVDACDVNADGVVTMEDVKQILWYFIGRIDHLPAHWDRCNVSERMDWIYKIERRHASFPKRGVCANYANQLRVAYDGRYCDYLIDMPDYYNMKWQGRFNIPLTLVYCENRYHMQAITIACDKEDLELHEENIEAVYHNYKQIPFNRSWEGLPLLGKYSYDPYEDKGYVVRKIDNETYGFVLKEPLQGFRLEGWVYYNDLLTVYDVRDYPVTIMFSYDHYKYDIPYHINPPTDDNDYGRKPAEYPDAMLDYFFSYPHYTPISKGRVHLLGGKG</sequence>
<dbReference type="CDD" id="cd14256">
    <property type="entry name" value="Dockerin_I"/>
    <property type="match status" value="1"/>
</dbReference>
<dbReference type="Gene3D" id="1.10.1330.10">
    <property type="entry name" value="Dockerin domain"/>
    <property type="match status" value="1"/>
</dbReference>
<proteinExistence type="predicted"/>
<reference evidence="2 3" key="1">
    <citation type="submission" date="2022-09" db="EMBL/GenBank/DDBJ databases">
        <title>Evolutionary Diversification of Methanotrophic Ca. Methanophagales (ANME-1) and Their Expansive Virome.</title>
        <authorList>
            <person name="Laso-Perez R."/>
            <person name="Wu F."/>
            <person name="Cremiere A."/>
            <person name="Speth D."/>
            <person name="Magyar J.S."/>
            <person name="Krupovic M."/>
            <person name="Orphan V.J."/>
        </authorList>
    </citation>
    <scope>NUCLEOTIDE SEQUENCE [LARGE SCALE GENOMIC DNA]</scope>
    <source>
        <strain evidence="2">PBV299</strain>
    </source>
</reference>
<gene>
    <name evidence="2" type="ORF">OFDIEDLO_00082</name>
</gene>
<accession>A0ABY6GNP7</accession>
<evidence type="ECO:0000313" key="2">
    <source>
        <dbReference type="EMBL" id="UYL64878.1"/>
    </source>
</evidence>
<name>A0ABY6GNP7_9CAUD</name>
<dbReference type="Pfam" id="PF00404">
    <property type="entry name" value="Dockerin_1"/>
    <property type="match status" value="1"/>
</dbReference>
<evidence type="ECO:0000313" key="3">
    <source>
        <dbReference type="Proteomes" id="UP001156193"/>
    </source>
</evidence>
<dbReference type="EMBL" id="OP413838">
    <property type="protein sequence ID" value="UYL64878.1"/>
    <property type="molecule type" value="Genomic_DNA"/>
</dbReference>
<dbReference type="InterPro" id="IPR002105">
    <property type="entry name" value="Dockerin_1_rpt"/>
</dbReference>
<keyword evidence="3" id="KW-1185">Reference proteome</keyword>
<dbReference type="SUPFAM" id="SSF63446">
    <property type="entry name" value="Type I dockerin domain"/>
    <property type="match status" value="1"/>
</dbReference>
<dbReference type="InterPro" id="IPR018247">
    <property type="entry name" value="EF_Hand_1_Ca_BS"/>
</dbReference>
<dbReference type="PROSITE" id="PS51766">
    <property type="entry name" value="DOCKERIN"/>
    <property type="match status" value="1"/>
</dbReference>
<protein>
    <recommendedName>
        <fullName evidence="1">Dockerin domain-containing protein</fullName>
    </recommendedName>
</protein>
<dbReference type="PROSITE" id="PS00018">
    <property type="entry name" value="EF_HAND_1"/>
    <property type="match status" value="1"/>
</dbReference>
<organism evidence="2 3">
    <name type="scientific">Methanophagales virus PBV299</name>
    <dbReference type="NCBI Taxonomy" id="2987730"/>
    <lineage>
        <taxon>Viruses</taxon>
        <taxon>Duplodnaviria</taxon>
        <taxon>Heunggongvirae</taxon>
        <taxon>Uroviricota</taxon>
        <taxon>Caudoviricetes</taxon>
        <taxon>Nakonvirales</taxon>
        <taxon>Ahpuchviridae</taxon>
        <taxon>Kisinvirus</taxon>
        <taxon>Kisinvirus pescaderoense</taxon>
    </lineage>
</organism>
<dbReference type="InterPro" id="IPR036439">
    <property type="entry name" value="Dockerin_dom_sf"/>
</dbReference>